<keyword evidence="5" id="KW-0234">DNA repair</keyword>
<evidence type="ECO:0000256" key="9">
    <source>
        <dbReference type="SAM" id="Phobius"/>
    </source>
</evidence>
<keyword evidence="3" id="KW-0227">DNA damage</keyword>
<dbReference type="GO" id="GO:0006289">
    <property type="term" value="P:nucleotide-excision repair"/>
    <property type="evidence" value="ECO:0007669"/>
    <property type="project" value="UniProtKB-ARBA"/>
</dbReference>
<dbReference type="PANTHER" id="PTHR12749">
    <property type="entry name" value="EXCISION REPAIR CROSS-COMPLEMENTING 1 ERCC1"/>
    <property type="match status" value="1"/>
</dbReference>
<dbReference type="GO" id="GO:0000110">
    <property type="term" value="C:nucleotide-excision repair factor 1 complex"/>
    <property type="evidence" value="ECO:0007669"/>
    <property type="project" value="TreeGrafter"/>
</dbReference>
<dbReference type="GO" id="GO:0006302">
    <property type="term" value="P:double-strand break repair"/>
    <property type="evidence" value="ECO:0007669"/>
    <property type="project" value="UniProtKB-ARBA"/>
</dbReference>
<dbReference type="NCBIfam" id="TIGR00597">
    <property type="entry name" value="rad10"/>
    <property type="match status" value="1"/>
</dbReference>
<comment type="caution">
    <text evidence="11">The sequence shown here is derived from an EMBL/GenBank/DDBJ whole genome shotgun (WGS) entry which is preliminary data.</text>
</comment>
<comment type="similarity">
    <text evidence="2">Belongs to the ERCC1/RAD10/SWI10 family.</text>
</comment>
<keyword evidence="9" id="KW-0812">Transmembrane</keyword>
<dbReference type="GO" id="GO:0006312">
    <property type="term" value="P:mitotic recombination"/>
    <property type="evidence" value="ECO:0007669"/>
    <property type="project" value="TreeGrafter"/>
</dbReference>
<feature type="transmembrane region" description="Helical" evidence="9">
    <location>
        <begin position="519"/>
        <end position="540"/>
    </location>
</feature>
<dbReference type="GO" id="GO:0003684">
    <property type="term" value="F:damaged DNA binding"/>
    <property type="evidence" value="ECO:0007669"/>
    <property type="project" value="InterPro"/>
</dbReference>
<comment type="subcellular location">
    <subcellularLocation>
        <location evidence="1">Nucleus</location>
    </subcellularLocation>
</comment>
<dbReference type="Pfam" id="PF14520">
    <property type="entry name" value="HHH_5"/>
    <property type="match status" value="1"/>
</dbReference>
<keyword evidence="9" id="KW-1133">Transmembrane helix</keyword>
<feature type="domain" description="ERCC1-like central" evidence="10">
    <location>
        <begin position="30"/>
        <end position="143"/>
    </location>
</feature>
<feature type="compositionally biased region" description="Polar residues" evidence="8">
    <location>
        <begin position="236"/>
        <end position="251"/>
    </location>
</feature>
<dbReference type="InterPro" id="IPR004579">
    <property type="entry name" value="ERCC1/RAD10/SWI10"/>
</dbReference>
<evidence type="ECO:0000256" key="5">
    <source>
        <dbReference type="ARBA" id="ARBA00023204"/>
    </source>
</evidence>
<accession>A0AAD7XCK1</accession>
<dbReference type="Gene3D" id="3.40.50.10130">
    <property type="match status" value="1"/>
</dbReference>
<dbReference type="Proteomes" id="UP001215151">
    <property type="component" value="Unassembled WGS sequence"/>
</dbReference>
<sequence length="697" mass="76406">MAAASNAASSSSRPGGAAKPPVVIPGSGNNIIVNPCQRGNPILECIRNVGKEFGEIVADYQVGRTTGVLFLSLRYHRLHPEYIHQRIEKLGHSYNLRVLLLMCDVSEHQEPIRELTKICLINEITVMVAWNAEEAGYYLSTYKQFEHKPPDMIKERVDKDYYSMLRTALTSISKVNKTDVETLRTSFGSFAAIAKASSEQLQNLPGFGQVKAKRIQDAFNKPFRNNSTSALPVSTQLQLRASQHSASSQSVDKGKQREGEPSRQATSSGSTDEDGLQPVQFTVPSALRPPPAPRPRVPREPSPAWDIELDLNDSPEQTPETGPPPVSGASATSRKRPPSPVWDIELDLNASETEDDDNEGEDGRSRKRPREGIGGCAESFAHVNACRSMVAVVETLTDIYHWRQSSALLADSTAFIKANHIAYLSSQHIASPMSGSPGLLEDPLSYPGLLLLLKCSISQAAPGILFVRTLALWQFSRVVLGILIALASVIIVACIVIFSHFFHAVRYPTTELLTKTGCVIVISGDIFTLWMWIYGFIMLSETATITNRDLSPLLHTMYRDGTLFYVILLLVTVASVLCINIAQKEVSSLLQLFHQAVHSTLTSRVLLNLRAAAVRSSDLSLDDFLVSTPIAFETPGVPLRPGWDDEYDPNEWPEAGLELDVPTVGGGHMAGPHMYWPSQSDDNMGEATMSHAVGDHS</sequence>
<evidence type="ECO:0000259" key="10">
    <source>
        <dbReference type="Pfam" id="PF03834"/>
    </source>
</evidence>
<dbReference type="InterPro" id="IPR010994">
    <property type="entry name" value="RuvA_2-like"/>
</dbReference>
<feature type="region of interest" description="Disordered" evidence="8">
    <location>
        <begin position="236"/>
        <end position="372"/>
    </location>
</feature>
<dbReference type="EMBL" id="JAPEVG010000073">
    <property type="protein sequence ID" value="KAJ8487804.1"/>
    <property type="molecule type" value="Genomic_DNA"/>
</dbReference>
<keyword evidence="9" id="KW-0472">Membrane</keyword>
<keyword evidence="12" id="KW-1185">Reference proteome</keyword>
<proteinExistence type="inferred from homology"/>
<dbReference type="InterPro" id="IPR011335">
    <property type="entry name" value="Restrct_endonuc-II-like"/>
</dbReference>
<feature type="transmembrane region" description="Helical" evidence="9">
    <location>
        <begin position="478"/>
        <end position="499"/>
    </location>
</feature>
<reference evidence="11" key="1">
    <citation type="submission" date="2022-11" db="EMBL/GenBank/DDBJ databases">
        <title>Genome Sequence of Cubamyces cubensis.</title>
        <authorList>
            <person name="Buettner E."/>
        </authorList>
    </citation>
    <scope>NUCLEOTIDE SEQUENCE</scope>
    <source>
        <strain evidence="11">MPL-01</strain>
    </source>
</reference>
<evidence type="ECO:0000256" key="1">
    <source>
        <dbReference type="ARBA" id="ARBA00004123"/>
    </source>
</evidence>
<dbReference type="Pfam" id="PF03834">
    <property type="entry name" value="Rad10"/>
    <property type="match status" value="1"/>
</dbReference>
<evidence type="ECO:0000256" key="3">
    <source>
        <dbReference type="ARBA" id="ARBA00022763"/>
    </source>
</evidence>
<keyword evidence="4" id="KW-0238">DNA-binding</keyword>
<evidence type="ECO:0000256" key="2">
    <source>
        <dbReference type="ARBA" id="ARBA00008283"/>
    </source>
</evidence>
<dbReference type="GO" id="GO:0070914">
    <property type="term" value="P:UV-damage excision repair"/>
    <property type="evidence" value="ECO:0007669"/>
    <property type="project" value="TreeGrafter"/>
</dbReference>
<evidence type="ECO:0000256" key="7">
    <source>
        <dbReference type="ARBA" id="ARBA00071993"/>
    </source>
</evidence>
<gene>
    <name evidence="11" type="ORF">ONZ51_g3959</name>
</gene>
<evidence type="ECO:0000256" key="6">
    <source>
        <dbReference type="ARBA" id="ARBA00023242"/>
    </source>
</evidence>
<evidence type="ECO:0000256" key="4">
    <source>
        <dbReference type="ARBA" id="ARBA00023125"/>
    </source>
</evidence>
<dbReference type="AlphaFoldDB" id="A0AAD7XCK1"/>
<dbReference type="Gene3D" id="1.10.150.20">
    <property type="entry name" value="5' to 3' exonuclease, C-terminal subdomain"/>
    <property type="match status" value="1"/>
</dbReference>
<dbReference type="GO" id="GO:0070522">
    <property type="term" value="C:ERCC4-ERCC1 complex"/>
    <property type="evidence" value="ECO:0007669"/>
    <property type="project" value="TreeGrafter"/>
</dbReference>
<keyword evidence="6" id="KW-0539">Nucleus</keyword>
<dbReference type="FunFam" id="3.40.50.10130:FF:000001">
    <property type="entry name" value="DNA excision repair protein ERCC-1"/>
    <property type="match status" value="1"/>
</dbReference>
<feature type="transmembrane region" description="Helical" evidence="9">
    <location>
        <begin position="561"/>
        <end position="582"/>
    </location>
</feature>
<evidence type="ECO:0000256" key="8">
    <source>
        <dbReference type="SAM" id="MobiDB-lite"/>
    </source>
</evidence>
<dbReference type="PANTHER" id="PTHR12749:SF0">
    <property type="entry name" value="DNA EXCISION REPAIR PROTEIN ERCC-1"/>
    <property type="match status" value="1"/>
</dbReference>
<feature type="transmembrane region" description="Helical" evidence="9">
    <location>
        <begin position="444"/>
        <end position="466"/>
    </location>
</feature>
<protein>
    <recommendedName>
        <fullName evidence="7">DNA excision repair protein ERCC-1</fullName>
    </recommendedName>
</protein>
<dbReference type="GO" id="GO:0003697">
    <property type="term" value="F:single-stranded DNA binding"/>
    <property type="evidence" value="ECO:0007669"/>
    <property type="project" value="TreeGrafter"/>
</dbReference>
<dbReference type="CDD" id="cd22325">
    <property type="entry name" value="ERCC1_C-like"/>
    <property type="match status" value="1"/>
</dbReference>
<dbReference type="InterPro" id="IPR047260">
    <property type="entry name" value="ERCC1-like_central_dom"/>
</dbReference>
<feature type="region of interest" description="Disordered" evidence="8">
    <location>
        <begin position="1"/>
        <end position="22"/>
    </location>
</feature>
<organism evidence="11 12">
    <name type="scientific">Trametes cubensis</name>
    <dbReference type="NCBI Taxonomy" id="1111947"/>
    <lineage>
        <taxon>Eukaryota</taxon>
        <taxon>Fungi</taxon>
        <taxon>Dikarya</taxon>
        <taxon>Basidiomycota</taxon>
        <taxon>Agaricomycotina</taxon>
        <taxon>Agaricomycetes</taxon>
        <taxon>Polyporales</taxon>
        <taxon>Polyporaceae</taxon>
        <taxon>Trametes</taxon>
    </lineage>
</organism>
<feature type="compositionally biased region" description="Basic and acidic residues" evidence="8">
    <location>
        <begin position="252"/>
        <end position="261"/>
    </location>
</feature>
<dbReference type="SUPFAM" id="SSF47781">
    <property type="entry name" value="RuvA domain 2-like"/>
    <property type="match status" value="1"/>
</dbReference>
<dbReference type="FunFam" id="1.10.150.20:FF:000017">
    <property type="entry name" value="DNA excision repair protein ERCC-1"/>
    <property type="match status" value="1"/>
</dbReference>
<evidence type="ECO:0000313" key="12">
    <source>
        <dbReference type="Proteomes" id="UP001215151"/>
    </source>
</evidence>
<dbReference type="SUPFAM" id="SSF52980">
    <property type="entry name" value="Restriction endonuclease-like"/>
    <property type="match status" value="1"/>
</dbReference>
<feature type="compositionally biased region" description="Low complexity" evidence="8">
    <location>
        <begin position="1"/>
        <end position="12"/>
    </location>
</feature>
<name>A0AAD7XCK1_9APHY</name>
<evidence type="ECO:0000313" key="11">
    <source>
        <dbReference type="EMBL" id="KAJ8487804.1"/>
    </source>
</evidence>